<organism evidence="3 4">
    <name type="scientific">Amaricoccus solimangrovi</name>
    <dbReference type="NCBI Taxonomy" id="2589815"/>
    <lineage>
        <taxon>Bacteria</taxon>
        <taxon>Pseudomonadati</taxon>
        <taxon>Pseudomonadota</taxon>
        <taxon>Alphaproteobacteria</taxon>
        <taxon>Rhodobacterales</taxon>
        <taxon>Paracoccaceae</taxon>
        <taxon>Amaricoccus</taxon>
    </lineage>
</organism>
<keyword evidence="1" id="KW-0812">Transmembrane</keyword>
<dbReference type="InterPro" id="IPR030970">
    <property type="entry name" value="ABC_MlaD"/>
</dbReference>
<comment type="caution">
    <text evidence="3">The sequence shown here is derived from an EMBL/GenBank/DDBJ whole genome shotgun (WGS) entry which is preliminary data.</text>
</comment>
<dbReference type="NCBIfam" id="TIGR04430">
    <property type="entry name" value="OM_asym_MlaD"/>
    <property type="match status" value="1"/>
</dbReference>
<dbReference type="RefSeq" id="WP_140454995.1">
    <property type="nucleotide sequence ID" value="NZ_VFRP01000016.1"/>
</dbReference>
<dbReference type="OrthoDB" id="7164001at2"/>
<dbReference type="PANTHER" id="PTHR33371">
    <property type="entry name" value="INTERMEMBRANE PHOSPHOLIPID TRANSPORT SYSTEM BINDING PROTEIN MLAD-RELATED"/>
    <property type="match status" value="1"/>
</dbReference>
<name>A0A501WLF3_9RHOB</name>
<evidence type="ECO:0000313" key="4">
    <source>
        <dbReference type="Proteomes" id="UP000319255"/>
    </source>
</evidence>
<dbReference type="Proteomes" id="UP000319255">
    <property type="component" value="Unassembled WGS sequence"/>
</dbReference>
<keyword evidence="1" id="KW-1133">Transmembrane helix</keyword>
<dbReference type="PANTHER" id="PTHR33371:SF4">
    <property type="entry name" value="INTERMEMBRANE PHOSPHOLIPID TRANSPORT SYSTEM BINDING PROTEIN MLAD"/>
    <property type="match status" value="1"/>
</dbReference>
<evidence type="ECO:0000313" key="3">
    <source>
        <dbReference type="EMBL" id="TPE49230.1"/>
    </source>
</evidence>
<keyword evidence="4" id="KW-1185">Reference proteome</keyword>
<accession>A0A501WLF3</accession>
<proteinExistence type="predicted"/>
<evidence type="ECO:0000256" key="1">
    <source>
        <dbReference type="SAM" id="Phobius"/>
    </source>
</evidence>
<evidence type="ECO:0000259" key="2">
    <source>
        <dbReference type="Pfam" id="PF02470"/>
    </source>
</evidence>
<gene>
    <name evidence="3" type="primary">mlaD</name>
    <name evidence="3" type="ORF">FJM51_15205</name>
</gene>
<dbReference type="GO" id="GO:0015914">
    <property type="term" value="P:phospholipid transport"/>
    <property type="evidence" value="ECO:0007669"/>
    <property type="project" value="InterPro"/>
</dbReference>
<dbReference type="AlphaFoldDB" id="A0A501WLF3"/>
<dbReference type="InterPro" id="IPR052336">
    <property type="entry name" value="MlaD_Phospholipid_Transporter"/>
</dbReference>
<sequence>MANSVAEAVIGAVVLVAAAGFALYAGQTSGHGFGSAEKPLRADFRDANGISVGTDVRVAGIKVGSVTALVLDPKTYQAQATFTVPTDLDVPDDSDVKIASEGLLGGNYLDIQPGASETMLAAGDQVLNTQGSIDLLNLLMRFGTGSSK</sequence>
<dbReference type="InterPro" id="IPR003399">
    <property type="entry name" value="Mce/MlaD"/>
</dbReference>
<protein>
    <submittedName>
        <fullName evidence="3">Outer membrane lipid asymmetry maintenance protein MlaD</fullName>
    </submittedName>
</protein>
<dbReference type="Pfam" id="PF02470">
    <property type="entry name" value="MlaD"/>
    <property type="match status" value="1"/>
</dbReference>
<feature type="domain" description="Mce/MlaD" evidence="2">
    <location>
        <begin position="38"/>
        <end position="114"/>
    </location>
</feature>
<reference evidence="3 4" key="1">
    <citation type="submission" date="2019-06" db="EMBL/GenBank/DDBJ databases">
        <title>A novel bacterium of genus Amaricoccus, isolated from marine sediment.</title>
        <authorList>
            <person name="Huang H."/>
            <person name="Mo K."/>
            <person name="Hu Y."/>
        </authorList>
    </citation>
    <scope>NUCLEOTIDE SEQUENCE [LARGE SCALE GENOMIC DNA]</scope>
    <source>
        <strain evidence="3 4">HB172011</strain>
    </source>
</reference>
<feature type="transmembrane region" description="Helical" evidence="1">
    <location>
        <begin position="6"/>
        <end position="25"/>
    </location>
</feature>
<keyword evidence="1" id="KW-0472">Membrane</keyword>
<dbReference type="EMBL" id="VFRP01000016">
    <property type="protein sequence ID" value="TPE49230.1"/>
    <property type="molecule type" value="Genomic_DNA"/>
</dbReference>